<dbReference type="PANTHER" id="PTHR17985:SF8">
    <property type="entry name" value="TRANSPORT AND GOLGI ORGANIZATION PROTEIN 2 HOMOLOG"/>
    <property type="match status" value="1"/>
</dbReference>
<dbReference type="GO" id="GO:0007030">
    <property type="term" value="P:Golgi organization"/>
    <property type="evidence" value="ECO:0007669"/>
    <property type="project" value="TreeGrafter"/>
</dbReference>
<reference evidence="1 2" key="1">
    <citation type="submission" date="2014-04" db="EMBL/GenBank/DDBJ databases">
        <authorList>
            <consortium name="DOE Joint Genome Institute"/>
            <person name="Kuo A."/>
            <person name="Tarkka M."/>
            <person name="Buscot F."/>
            <person name="Kohler A."/>
            <person name="Nagy L.G."/>
            <person name="Floudas D."/>
            <person name="Copeland A."/>
            <person name="Barry K.W."/>
            <person name="Cichocki N."/>
            <person name="Veneault-Fourrey C."/>
            <person name="LaButti K."/>
            <person name="Lindquist E.A."/>
            <person name="Lipzen A."/>
            <person name="Lundell T."/>
            <person name="Morin E."/>
            <person name="Murat C."/>
            <person name="Sun H."/>
            <person name="Tunlid A."/>
            <person name="Henrissat B."/>
            <person name="Grigoriev I.V."/>
            <person name="Hibbett D.S."/>
            <person name="Martin F."/>
            <person name="Nordberg H.P."/>
            <person name="Cantor M.N."/>
            <person name="Hua S.X."/>
        </authorList>
    </citation>
    <scope>NUCLEOTIDE SEQUENCE [LARGE SCALE GENOMIC DNA]</scope>
    <source>
        <strain evidence="1 2">F 1598</strain>
    </source>
</reference>
<protein>
    <submittedName>
        <fullName evidence="1">Uncharacterized protein</fullName>
    </submittedName>
</protein>
<dbReference type="OrthoDB" id="191601at2759"/>
<dbReference type="Pfam" id="PF05742">
    <property type="entry name" value="TANGO2"/>
    <property type="match status" value="1"/>
</dbReference>
<sequence>MCVGFWSLEHPDYALILCTNRDEFLSRPTMAAEFHSFGHEAEKASILSGRDLRAGGTWLGMNLSGRVALLTNITEPPSEMNLSRGHLISSYLLADPTRSLSDELRTFGQMGVFAGFNLLLLSPLLRESHALSFDAALVTNHGAGGVIQSRPLSPGERLVGGMTNGVDGQGGQEWPKVQHGIRSLNEYLATVSSDTKEAELTERLFELLTWRSPDPIRQRSEFKETILIDPVSIAPNGGPSQAYGTRLSTVILIKRDGQALFIERDILQTNEDGKLARTDTPSERVYRFQLSVDDQVNMH</sequence>
<dbReference type="GO" id="GO:0009306">
    <property type="term" value="P:protein secretion"/>
    <property type="evidence" value="ECO:0007669"/>
    <property type="project" value="TreeGrafter"/>
</dbReference>
<dbReference type="AlphaFoldDB" id="A0A0C3FMQ2"/>
<dbReference type="GO" id="GO:0005794">
    <property type="term" value="C:Golgi apparatus"/>
    <property type="evidence" value="ECO:0007669"/>
    <property type="project" value="TreeGrafter"/>
</dbReference>
<evidence type="ECO:0000313" key="2">
    <source>
        <dbReference type="Proteomes" id="UP000054166"/>
    </source>
</evidence>
<accession>A0A0C3FMQ2</accession>
<dbReference type="HOGENOM" id="CLU_047037_0_1_1"/>
<dbReference type="InterPro" id="IPR008551">
    <property type="entry name" value="TANGO2"/>
</dbReference>
<name>A0A0C3FMQ2_PILCF</name>
<dbReference type="Proteomes" id="UP000054166">
    <property type="component" value="Unassembled WGS sequence"/>
</dbReference>
<dbReference type="PANTHER" id="PTHR17985">
    <property type="entry name" value="SER/THR-RICH PROTEIN T10 IN DGCR REGION"/>
    <property type="match status" value="1"/>
</dbReference>
<proteinExistence type="predicted"/>
<keyword evidence="2" id="KW-1185">Reference proteome</keyword>
<dbReference type="InParanoid" id="A0A0C3FMQ2"/>
<reference evidence="2" key="2">
    <citation type="submission" date="2015-01" db="EMBL/GenBank/DDBJ databases">
        <title>Evolutionary Origins and Diversification of the Mycorrhizal Mutualists.</title>
        <authorList>
            <consortium name="DOE Joint Genome Institute"/>
            <consortium name="Mycorrhizal Genomics Consortium"/>
            <person name="Kohler A."/>
            <person name="Kuo A."/>
            <person name="Nagy L.G."/>
            <person name="Floudas D."/>
            <person name="Copeland A."/>
            <person name="Barry K.W."/>
            <person name="Cichocki N."/>
            <person name="Veneault-Fourrey C."/>
            <person name="LaButti K."/>
            <person name="Lindquist E.A."/>
            <person name="Lipzen A."/>
            <person name="Lundell T."/>
            <person name="Morin E."/>
            <person name="Murat C."/>
            <person name="Riley R."/>
            <person name="Ohm R."/>
            <person name="Sun H."/>
            <person name="Tunlid A."/>
            <person name="Henrissat B."/>
            <person name="Grigoriev I.V."/>
            <person name="Hibbett D.S."/>
            <person name="Martin F."/>
        </authorList>
    </citation>
    <scope>NUCLEOTIDE SEQUENCE [LARGE SCALE GENOMIC DNA]</scope>
    <source>
        <strain evidence="2">F 1598</strain>
    </source>
</reference>
<organism evidence="1 2">
    <name type="scientific">Piloderma croceum (strain F 1598)</name>
    <dbReference type="NCBI Taxonomy" id="765440"/>
    <lineage>
        <taxon>Eukaryota</taxon>
        <taxon>Fungi</taxon>
        <taxon>Dikarya</taxon>
        <taxon>Basidiomycota</taxon>
        <taxon>Agaricomycotina</taxon>
        <taxon>Agaricomycetes</taxon>
        <taxon>Agaricomycetidae</taxon>
        <taxon>Atheliales</taxon>
        <taxon>Atheliaceae</taxon>
        <taxon>Piloderma</taxon>
    </lineage>
</organism>
<gene>
    <name evidence="1" type="ORF">PILCRDRAFT_821898</name>
</gene>
<dbReference type="EMBL" id="KN833001">
    <property type="protein sequence ID" value="KIM81059.1"/>
    <property type="molecule type" value="Genomic_DNA"/>
</dbReference>
<evidence type="ECO:0000313" key="1">
    <source>
        <dbReference type="EMBL" id="KIM81059.1"/>
    </source>
</evidence>